<organism evidence="6 7">
    <name type="scientific">Papiliotrema laurentii</name>
    <name type="common">Cryptococcus laurentii</name>
    <dbReference type="NCBI Taxonomy" id="5418"/>
    <lineage>
        <taxon>Eukaryota</taxon>
        <taxon>Fungi</taxon>
        <taxon>Dikarya</taxon>
        <taxon>Basidiomycota</taxon>
        <taxon>Agaricomycotina</taxon>
        <taxon>Tremellomycetes</taxon>
        <taxon>Tremellales</taxon>
        <taxon>Rhynchogastremaceae</taxon>
        <taxon>Papiliotrema</taxon>
    </lineage>
</organism>
<feature type="compositionally biased region" description="Low complexity" evidence="4">
    <location>
        <begin position="448"/>
        <end position="462"/>
    </location>
</feature>
<feature type="domain" description="Transcription factor spt8 beta-propeller" evidence="5">
    <location>
        <begin position="117"/>
        <end position="330"/>
    </location>
</feature>
<dbReference type="PROSITE" id="PS50294">
    <property type="entry name" value="WD_REPEATS_REGION"/>
    <property type="match status" value="1"/>
</dbReference>
<dbReference type="InterPro" id="IPR015943">
    <property type="entry name" value="WD40/YVTN_repeat-like_dom_sf"/>
</dbReference>
<dbReference type="GO" id="GO:0000124">
    <property type="term" value="C:SAGA complex"/>
    <property type="evidence" value="ECO:0007669"/>
    <property type="project" value="TreeGrafter"/>
</dbReference>
<gene>
    <name evidence="6" type="ORF">DB88DRAFT_476178</name>
</gene>
<comment type="caution">
    <text evidence="6">The sequence shown here is derived from an EMBL/GenBank/DDBJ whole genome shotgun (WGS) entry which is preliminary data.</text>
</comment>
<protein>
    <submittedName>
        <fullName evidence="6">WD40-repeat-containing domain protein</fullName>
    </submittedName>
</protein>
<dbReference type="EMBL" id="JAODAN010000001">
    <property type="protein sequence ID" value="KAK1926945.1"/>
    <property type="molecule type" value="Genomic_DNA"/>
</dbReference>
<evidence type="ECO:0000313" key="7">
    <source>
        <dbReference type="Proteomes" id="UP001182556"/>
    </source>
</evidence>
<dbReference type="Gene3D" id="2.130.10.10">
    <property type="entry name" value="YVTN repeat-like/Quinoprotein amine dehydrogenase"/>
    <property type="match status" value="2"/>
</dbReference>
<keyword evidence="2" id="KW-0677">Repeat</keyword>
<dbReference type="SUPFAM" id="SSF50978">
    <property type="entry name" value="WD40 repeat-like"/>
    <property type="match status" value="1"/>
</dbReference>
<sequence length="679" mass="71963">MEFYEEDGSGEENEEEDGDGEGEGEAEGEDEEDDEEEDEDQDGDDDDEEDEEDDEDHSDDDGEADDVDMANGDEASSHTSRGSNGVKSAFVQPQPPHLARRGLFTPAFTSPPKSVSIEAIVAIPLPCPVYSIASTTCSSYLLTGGADGHIRAYDFWSSVNGNQLMTAQQKTIVGLGEGVNKAGVARGWWSNEVEGIKDGAVSKRLEAVYSMAVEGDGLWALTGTQSGPINLYTLRHSPGHLVHSLKGHSNVVSCMSLLPGEKGFLSGSWDGTVREWDLNTGQTVRQYPTHGAQISSLSFRPYHPLSPTPSPQPRLANGDADEEDDDMLNGTRVSVSVGPDFDKPKSTDTGADTEKPPDSAATITDAGNEVNGKAEGEADGDVAMSDAPSPFDPLFDDEDADGETVIPSGEVTMAGTPAINDMVPPSPAKPKPGSGLALPGSKPIKQEAPVSAVPSSAPSGSSTPLFNMPQPVASSSKTAAANIPILSPADFRAFSDDIFLTSSMDGQVVLIDRRVPDYGGSNGGVGRLQPSEKAPPWCMSACWSGDGKQILAGRRNGTIDIWDVRRHSTSSSPSLLRTLRTPAESGPVSCVVALPDGQHVATASQDNVRLWNTAEYFGPEESIKRKGSRPPFKIIAGHHGGTISSMLVDPTCRFLTTASGDRGWQGEATKVVLIHEIKW</sequence>
<keyword evidence="1 3" id="KW-0853">WD repeat</keyword>
<dbReference type="Proteomes" id="UP001182556">
    <property type="component" value="Unassembled WGS sequence"/>
</dbReference>
<evidence type="ECO:0000256" key="3">
    <source>
        <dbReference type="PROSITE-ProRule" id="PRU00221"/>
    </source>
</evidence>
<dbReference type="SMART" id="SM00320">
    <property type="entry name" value="WD40"/>
    <property type="match status" value="6"/>
</dbReference>
<name>A0AAD9L8A3_PAPLA</name>
<dbReference type="AlphaFoldDB" id="A0AAD9L8A3"/>
<evidence type="ECO:0000256" key="4">
    <source>
        <dbReference type="SAM" id="MobiDB-lite"/>
    </source>
</evidence>
<evidence type="ECO:0000259" key="5">
    <source>
        <dbReference type="Pfam" id="PF23798"/>
    </source>
</evidence>
<feature type="compositionally biased region" description="Acidic residues" evidence="4">
    <location>
        <begin position="1"/>
        <end position="68"/>
    </location>
</feature>
<feature type="compositionally biased region" description="Basic and acidic residues" evidence="4">
    <location>
        <begin position="340"/>
        <end position="357"/>
    </location>
</feature>
<reference evidence="6" key="1">
    <citation type="submission" date="2023-02" db="EMBL/GenBank/DDBJ databases">
        <title>Identification and recombinant expression of a fungal hydrolase from Papiliotrema laurentii that hydrolyzes apple cutin and clears colloidal polyester polyurethane.</title>
        <authorList>
            <consortium name="DOE Joint Genome Institute"/>
            <person name="Roman V.A."/>
            <person name="Bojanowski C."/>
            <person name="Crable B.R."/>
            <person name="Wagner D.N."/>
            <person name="Hung C.S."/>
            <person name="Nadeau L.J."/>
            <person name="Schratz L."/>
            <person name="Haridas S."/>
            <person name="Pangilinan J."/>
            <person name="Lipzen A."/>
            <person name="Na H."/>
            <person name="Yan M."/>
            <person name="Ng V."/>
            <person name="Grigoriev I.V."/>
            <person name="Spatafora J.W."/>
            <person name="Barlow D."/>
            <person name="Biffinger J."/>
            <person name="Kelley-Loughnane N."/>
            <person name="Varaljay V.A."/>
            <person name="Crookes-Goodson W.J."/>
        </authorList>
    </citation>
    <scope>NUCLEOTIDE SEQUENCE</scope>
    <source>
        <strain evidence="6">5307AH</strain>
    </source>
</reference>
<evidence type="ECO:0000256" key="2">
    <source>
        <dbReference type="ARBA" id="ARBA00022737"/>
    </source>
</evidence>
<feature type="repeat" description="WD" evidence="3">
    <location>
        <begin position="245"/>
        <end position="286"/>
    </location>
</feature>
<dbReference type="InterPro" id="IPR001680">
    <property type="entry name" value="WD40_rpt"/>
</dbReference>
<dbReference type="Pfam" id="PF23798">
    <property type="entry name" value="Beta-prop_SPT8"/>
    <property type="match status" value="2"/>
</dbReference>
<feature type="region of interest" description="Disordered" evidence="4">
    <location>
        <begin position="425"/>
        <end position="462"/>
    </location>
</feature>
<feature type="region of interest" description="Disordered" evidence="4">
    <location>
        <begin position="298"/>
        <end position="387"/>
    </location>
</feature>
<evidence type="ECO:0000313" key="6">
    <source>
        <dbReference type="EMBL" id="KAK1926945.1"/>
    </source>
</evidence>
<dbReference type="PANTHER" id="PTHR22847">
    <property type="entry name" value="WD40 REPEAT PROTEIN"/>
    <property type="match status" value="1"/>
</dbReference>
<feature type="repeat" description="WD" evidence="3">
    <location>
        <begin position="543"/>
        <end position="572"/>
    </location>
</feature>
<proteinExistence type="predicted"/>
<accession>A0AAD9L8A3</accession>
<dbReference type="InterPro" id="IPR057544">
    <property type="entry name" value="Beta-prop_SPT8"/>
</dbReference>
<keyword evidence="7" id="KW-1185">Reference proteome</keyword>
<evidence type="ECO:0000256" key="1">
    <source>
        <dbReference type="ARBA" id="ARBA00022574"/>
    </source>
</evidence>
<dbReference type="PANTHER" id="PTHR22847:SF637">
    <property type="entry name" value="WD REPEAT DOMAIN 5B"/>
    <property type="match status" value="1"/>
</dbReference>
<dbReference type="InterPro" id="IPR036322">
    <property type="entry name" value="WD40_repeat_dom_sf"/>
</dbReference>
<feature type="compositionally biased region" description="Polar residues" evidence="4">
    <location>
        <begin position="77"/>
        <end position="86"/>
    </location>
</feature>
<dbReference type="PROSITE" id="PS50082">
    <property type="entry name" value="WD_REPEATS_2"/>
    <property type="match status" value="2"/>
</dbReference>
<feature type="domain" description="Transcription factor spt8 beta-propeller" evidence="5">
    <location>
        <begin position="495"/>
        <end position="677"/>
    </location>
</feature>
<feature type="region of interest" description="Disordered" evidence="4">
    <location>
        <begin position="1"/>
        <end position="92"/>
    </location>
</feature>